<evidence type="ECO:0000313" key="2">
    <source>
        <dbReference type="EMBL" id="CAB4223260.1"/>
    </source>
</evidence>
<accession>A0A6J5T6L5</accession>
<reference evidence="2" key="1">
    <citation type="submission" date="2020-05" db="EMBL/GenBank/DDBJ databases">
        <authorList>
            <person name="Chiriac C."/>
            <person name="Salcher M."/>
            <person name="Ghai R."/>
            <person name="Kavagutti S V."/>
        </authorList>
    </citation>
    <scope>NUCLEOTIDE SEQUENCE</scope>
</reference>
<organism evidence="2">
    <name type="scientific">uncultured Caudovirales phage</name>
    <dbReference type="NCBI Taxonomy" id="2100421"/>
    <lineage>
        <taxon>Viruses</taxon>
        <taxon>Duplodnaviria</taxon>
        <taxon>Heunggongvirae</taxon>
        <taxon>Uroviricota</taxon>
        <taxon>Caudoviricetes</taxon>
        <taxon>Peduoviridae</taxon>
        <taxon>Maltschvirus</taxon>
        <taxon>Maltschvirus maltsch</taxon>
    </lineage>
</organism>
<dbReference type="EMBL" id="LR797529">
    <property type="protein sequence ID" value="CAB4223260.1"/>
    <property type="molecule type" value="Genomic_DNA"/>
</dbReference>
<evidence type="ECO:0000313" key="1">
    <source>
        <dbReference type="EMBL" id="CAB4194818.1"/>
    </source>
</evidence>
<gene>
    <name evidence="1" type="ORF">UFOVP1277_5</name>
    <name evidence="2" type="ORF">UFOVP1664_11</name>
</gene>
<dbReference type="EMBL" id="LR797232">
    <property type="protein sequence ID" value="CAB4194818.1"/>
    <property type="molecule type" value="Genomic_DNA"/>
</dbReference>
<proteinExistence type="predicted"/>
<name>A0A6J5T6L5_9CAUD</name>
<sequence length="413" mass="44744">MTQWAPVWRVLINAVEYTDVILANLSISSGRTNIYTQAQAGYCTINLINLNLAAITTEINDSVTIEVKDTSGTFVPIFGGSVVDVSVVVSQAGSVAITQEITITALGALARLQKALTEGVLSVDYEGDQIWTILSDLLVNNWSEVPATLTWATYTPATQTWADAENTGLGEIDRPGNYELANRGANQTVVWNLVADLATSGLGYIYENAQGQISYADSTHRSTYLATNGYTELTANQALARGIKIQTKAGDIRNDVSIVWKSGTETATDAASIALYGKLAQQITTSLNHAVDAQDQADFYLTLRAQPQPFLESITFALTNPELDDLDRDALINVFMGQPISLSDLPVNMQSGNFLGFVEGWRFQASYNELAVTLLVSPLPFSLQAMEWQDVSVAETFNTLSPTLDYADALVVN</sequence>
<protein>
    <submittedName>
        <fullName evidence="2">Uncharacterized protein</fullName>
    </submittedName>
</protein>